<evidence type="ECO:0000313" key="4">
    <source>
        <dbReference type="Proteomes" id="UP000182360"/>
    </source>
</evidence>
<proteinExistence type="predicted"/>
<reference evidence="3 4" key="1">
    <citation type="submission" date="2016-10" db="EMBL/GenBank/DDBJ databases">
        <authorList>
            <person name="de Groot N.N."/>
        </authorList>
    </citation>
    <scope>NUCLEOTIDE SEQUENCE [LARGE SCALE GENOMIC DNA]</scope>
    <source>
        <strain evidence="3 4">B25</strain>
    </source>
</reference>
<dbReference type="GO" id="GO:0004557">
    <property type="term" value="F:alpha-galactosidase activity"/>
    <property type="evidence" value="ECO:0007669"/>
    <property type="project" value="InterPro"/>
</dbReference>
<dbReference type="InterPro" id="IPR050985">
    <property type="entry name" value="Alpha-glycosidase_related"/>
</dbReference>
<organism evidence="3 4">
    <name type="scientific">Treponema bryantii</name>
    <dbReference type="NCBI Taxonomy" id="163"/>
    <lineage>
        <taxon>Bacteria</taxon>
        <taxon>Pseudomonadati</taxon>
        <taxon>Spirochaetota</taxon>
        <taxon>Spirochaetia</taxon>
        <taxon>Spirochaetales</taxon>
        <taxon>Treponemataceae</taxon>
        <taxon>Treponema</taxon>
    </lineage>
</organism>
<dbReference type="InterPro" id="IPR002252">
    <property type="entry name" value="Glyco_hydro_36"/>
</dbReference>
<keyword evidence="4" id="KW-1185">Reference proteome</keyword>
<name>A0A1H9IKX3_9SPIR</name>
<dbReference type="Proteomes" id="UP000182360">
    <property type="component" value="Unassembled WGS sequence"/>
</dbReference>
<dbReference type="PANTHER" id="PTHR43053">
    <property type="entry name" value="GLYCOSIDASE FAMILY 31"/>
    <property type="match status" value="1"/>
</dbReference>
<dbReference type="OrthoDB" id="9758822at2"/>
<dbReference type="InterPro" id="IPR017853">
    <property type="entry name" value="GH"/>
</dbReference>
<gene>
    <name evidence="3" type="ORF">SAMN04487977_11014</name>
</gene>
<evidence type="ECO:0000313" key="3">
    <source>
        <dbReference type="EMBL" id="SEQ75234.1"/>
    </source>
</evidence>
<dbReference type="CDD" id="cd14791">
    <property type="entry name" value="GH36"/>
    <property type="match status" value="1"/>
</dbReference>
<sequence>MKTYTVHQDYFAENNSVIDVLHLDDFVDAAKYRVDNACINIGGWQSWNPCTEVFPGKKQPRLNCRLIKQWNAYLVFPQSGHKPSRNIVLGQFVTYMRWNDFYLVFASVGNVNGTLPPVQFVFNRSQNTVSIEICDKGNNWKTGDVTGRIEIFTAQSYFECKDKLAAIFGKEHFNSVKWLGKNPAGWESWYNHYANINQNLIKEDLKKLSGTENIISLGNYSSKIFQIDDGWEKALGDWQTNLERFPENFSEITSEIEKDGYIPGLWLAPFIIDSRSKTATEHPDWLLKDHNGKLVPAGYNPLWGKDGTFYCLDLSRDEVIAHLDSIMESVISKWGFRYIKLDFLYAGMLYGNYAQQTASYKLFTRALKTITSRTTTKDGKPVAYLGCGCPFELCFKYLPLSRIGCDTYEKWKNPMMRFLRWNGRNEAYLNVVDTLGHALWDNTIFMNDPDVVFVREENCTLTENQKLLIAGINRMFGSQFMYSDDPGLAGEPEKLLTQKIFDFIKKYDEEEFGIKQTSEDIYEIFSKSGKYKGEVNLKTTHLKMSERE</sequence>
<keyword evidence="2" id="KW-0326">Glycosidase</keyword>
<evidence type="ECO:0000256" key="2">
    <source>
        <dbReference type="ARBA" id="ARBA00023295"/>
    </source>
</evidence>
<protein>
    <submittedName>
        <fullName evidence="3">Alpha-galactosidase</fullName>
    </submittedName>
</protein>
<keyword evidence="1" id="KW-0378">Hydrolase</keyword>
<dbReference type="AlphaFoldDB" id="A0A1H9IKX3"/>
<dbReference type="Gene3D" id="3.20.20.70">
    <property type="entry name" value="Aldolase class I"/>
    <property type="match status" value="1"/>
</dbReference>
<dbReference type="RefSeq" id="WP_074644947.1">
    <property type="nucleotide sequence ID" value="NZ_FOFU01000010.1"/>
</dbReference>
<evidence type="ECO:0000256" key="1">
    <source>
        <dbReference type="ARBA" id="ARBA00022801"/>
    </source>
</evidence>
<dbReference type="PANTHER" id="PTHR43053:SF3">
    <property type="entry name" value="ALPHA-GALACTOSIDASE C-RELATED"/>
    <property type="match status" value="1"/>
</dbReference>
<dbReference type="STRING" id="163.SAMN04487775_102259"/>
<dbReference type="InterPro" id="IPR013785">
    <property type="entry name" value="Aldolase_TIM"/>
</dbReference>
<accession>A0A1H9IKX3</accession>
<dbReference type="SUPFAM" id="SSF51445">
    <property type="entry name" value="(Trans)glycosidases"/>
    <property type="match status" value="1"/>
</dbReference>
<dbReference type="EMBL" id="FOFU01000010">
    <property type="protein sequence ID" value="SEQ75234.1"/>
    <property type="molecule type" value="Genomic_DNA"/>
</dbReference>
<dbReference type="GO" id="GO:0016052">
    <property type="term" value="P:carbohydrate catabolic process"/>
    <property type="evidence" value="ECO:0007669"/>
    <property type="project" value="InterPro"/>
</dbReference>
<dbReference type="Pfam" id="PF02065">
    <property type="entry name" value="Melibiase"/>
    <property type="match status" value="1"/>
</dbReference>